<dbReference type="GO" id="GO:0030246">
    <property type="term" value="F:carbohydrate binding"/>
    <property type="evidence" value="ECO:0007669"/>
    <property type="project" value="InterPro"/>
</dbReference>
<keyword evidence="1" id="KW-0645">Protease</keyword>
<accession>A0A975D2U4</accession>
<dbReference type="SUPFAM" id="SSF49452">
    <property type="entry name" value="Starch-binding domain-like"/>
    <property type="match status" value="1"/>
</dbReference>
<reference evidence="1" key="1">
    <citation type="submission" date="2020-07" db="EMBL/GenBank/DDBJ databases">
        <authorList>
            <person name="Camacho E."/>
        </authorList>
    </citation>
    <scope>NUCLEOTIDE SEQUENCE</scope>
    <source>
        <strain evidence="1">MPO218</strain>
    </source>
</reference>
<protein>
    <submittedName>
        <fullName evidence="1">Carboxypeptidase regulatory-like domain-containing protein</fullName>
    </submittedName>
</protein>
<organism evidence="1 2">
    <name type="scientific">Rhizorhabdus wittichii</name>
    <dbReference type="NCBI Taxonomy" id="160791"/>
    <lineage>
        <taxon>Bacteria</taxon>
        <taxon>Pseudomonadati</taxon>
        <taxon>Pseudomonadota</taxon>
        <taxon>Alphaproteobacteria</taxon>
        <taxon>Sphingomonadales</taxon>
        <taxon>Sphingomonadaceae</taxon>
        <taxon>Rhizorhabdus</taxon>
    </lineage>
</organism>
<name>A0A975D2U4_9SPHN</name>
<dbReference type="EMBL" id="CP059319">
    <property type="protein sequence ID" value="QTH21937.1"/>
    <property type="molecule type" value="Genomic_DNA"/>
</dbReference>
<dbReference type="AlphaFoldDB" id="A0A975D2U4"/>
<evidence type="ECO:0000313" key="2">
    <source>
        <dbReference type="Proteomes" id="UP000664914"/>
    </source>
</evidence>
<evidence type="ECO:0000313" key="1">
    <source>
        <dbReference type="EMBL" id="QTH21937.1"/>
    </source>
</evidence>
<dbReference type="Gene3D" id="2.60.40.1120">
    <property type="entry name" value="Carboxypeptidase-like, regulatory domain"/>
    <property type="match status" value="1"/>
</dbReference>
<sequence>MSDVYVNFPKPCDERWENMTPGERHRTCARCDRVVHDLSQYDVAGIEKLLRDEPGSCVRASIDVSGAIDTRPDSHGRVRLMVAAIGVSAGLLMSPPALARDQRAKGAIVGTAQTFSFFETTVTATDKNGNSYRAKAKSSGRYRIKNVPPGTYLVEFSSDCGERWSVEDVVVADRAVDVTGGPSDDQRCIVVGLLEIGGRRGESDIG</sequence>
<keyword evidence="1" id="KW-0121">Carboxypeptidase</keyword>
<keyword evidence="1" id="KW-0378">Hydrolase</keyword>
<dbReference type="Pfam" id="PF13620">
    <property type="entry name" value="CarboxypepD_reg"/>
    <property type="match status" value="1"/>
</dbReference>
<reference evidence="1" key="2">
    <citation type="submission" date="2021-04" db="EMBL/GenBank/DDBJ databases">
        <title>Isolation and genomic analysis of the ibuprofen-degrading bacterium Sphingomonas strain MPO218.</title>
        <authorList>
            <person name="Aulestia M."/>
            <person name="Flores A."/>
            <person name="Mangas E.L."/>
            <person name="Perez-Pulido A.J."/>
            <person name="Santero E."/>
            <person name="Camacho E.M."/>
        </authorList>
    </citation>
    <scope>NUCLEOTIDE SEQUENCE</scope>
    <source>
        <strain evidence="1">MPO218</strain>
    </source>
</reference>
<dbReference type="Proteomes" id="UP000664914">
    <property type="component" value="Chromosome"/>
</dbReference>
<dbReference type="InterPro" id="IPR013784">
    <property type="entry name" value="Carb-bd-like_fold"/>
</dbReference>
<gene>
    <name evidence="1" type="ORF">HRJ34_27220</name>
</gene>
<dbReference type="GO" id="GO:0004180">
    <property type="term" value="F:carboxypeptidase activity"/>
    <property type="evidence" value="ECO:0007669"/>
    <property type="project" value="UniProtKB-KW"/>
</dbReference>
<dbReference type="RefSeq" id="WP_157783526.1">
    <property type="nucleotide sequence ID" value="NZ_CP059319.1"/>
</dbReference>
<proteinExistence type="predicted"/>